<feature type="coiled-coil region" evidence="18">
    <location>
        <begin position="62"/>
        <end position="115"/>
    </location>
</feature>
<keyword evidence="9 16" id="KW-0406">Ion transport</keyword>
<keyword evidence="3 16" id="KW-1003">Cell membrane</keyword>
<keyword evidence="4" id="KW-0997">Cell inner membrane</keyword>
<dbReference type="InterPro" id="IPR050059">
    <property type="entry name" value="ATP_synthase_B_chain"/>
</dbReference>
<evidence type="ECO:0000256" key="18">
    <source>
        <dbReference type="SAM" id="Coils"/>
    </source>
</evidence>
<dbReference type="EMBL" id="CP016027">
    <property type="protein sequence ID" value="ANJ67449.1"/>
    <property type="molecule type" value="Genomic_DNA"/>
</dbReference>
<dbReference type="Proteomes" id="UP000078596">
    <property type="component" value="Chromosome"/>
</dbReference>
<evidence type="ECO:0000256" key="2">
    <source>
        <dbReference type="ARBA" id="ARBA00022448"/>
    </source>
</evidence>
<comment type="similarity">
    <text evidence="1 16 17">Belongs to the ATPase B chain family.</text>
</comment>
<evidence type="ECO:0000256" key="3">
    <source>
        <dbReference type="ARBA" id="ARBA00022475"/>
    </source>
</evidence>
<evidence type="ECO:0000256" key="1">
    <source>
        <dbReference type="ARBA" id="ARBA00005513"/>
    </source>
</evidence>
<dbReference type="RefSeq" id="WP_066100331.1">
    <property type="nucleotide sequence ID" value="NZ_CP016027.1"/>
</dbReference>
<evidence type="ECO:0000256" key="11">
    <source>
        <dbReference type="ARBA" id="ARBA00023310"/>
    </source>
</evidence>
<dbReference type="GO" id="GO:0045259">
    <property type="term" value="C:proton-transporting ATP synthase complex"/>
    <property type="evidence" value="ECO:0007669"/>
    <property type="project" value="UniProtKB-KW"/>
</dbReference>
<comment type="subunit">
    <text evidence="14">F-type ATPases have 2 components, F(1) - the catalytic core - and F(0) - the membrane proton channel. F(1) has five subunits: alpha(3), beta(3), gamma(1), delta(1), epsilon(1). F(0) has four main subunits: a(1), b(2) and c(10-14). The alpha and beta chains form an alternating ring which encloses part of the gamma chain. F(1) is attached to F(0) by a central stalk formed by the gamma and epsilon chains, while a peripheral stalk is formed by the delta and b chains.</text>
</comment>
<dbReference type="STRING" id="1860122.A9404_08680"/>
<keyword evidence="5 16" id="KW-0138">CF(0)</keyword>
<dbReference type="FunFam" id="1.20.5.620:FF:000001">
    <property type="entry name" value="ATP synthase subunit b"/>
    <property type="match status" value="1"/>
</dbReference>
<evidence type="ECO:0000256" key="12">
    <source>
        <dbReference type="ARBA" id="ARBA00025198"/>
    </source>
</evidence>
<evidence type="ECO:0000256" key="4">
    <source>
        <dbReference type="ARBA" id="ARBA00022519"/>
    </source>
</evidence>
<dbReference type="PANTHER" id="PTHR33445:SF1">
    <property type="entry name" value="ATP SYNTHASE SUBUNIT B"/>
    <property type="match status" value="1"/>
</dbReference>
<evidence type="ECO:0000256" key="14">
    <source>
        <dbReference type="ARBA" id="ARBA00026054"/>
    </source>
</evidence>
<name>A0A191ZHU0_9GAMM</name>
<keyword evidence="8 16" id="KW-1133">Transmembrane helix</keyword>
<evidence type="ECO:0000256" key="17">
    <source>
        <dbReference type="RuleBase" id="RU003848"/>
    </source>
</evidence>
<dbReference type="SUPFAM" id="SSF81573">
    <property type="entry name" value="F1F0 ATP synthase subunit B, membrane domain"/>
    <property type="match status" value="1"/>
</dbReference>
<evidence type="ECO:0000256" key="13">
    <source>
        <dbReference type="ARBA" id="ARBA00025614"/>
    </source>
</evidence>
<evidence type="ECO:0000313" key="19">
    <source>
        <dbReference type="EMBL" id="ANJ67449.1"/>
    </source>
</evidence>
<dbReference type="KEGG" id="haz:A9404_08680"/>
<protein>
    <recommendedName>
        <fullName evidence="16">ATP synthase subunit b</fullName>
    </recommendedName>
    <alternativeName>
        <fullName evidence="16">ATP synthase F(0) sector subunit b</fullName>
    </alternativeName>
    <alternativeName>
        <fullName evidence="16">ATPase subunit I</fullName>
    </alternativeName>
    <alternativeName>
        <fullName evidence="16">F-type ATPase subunit b</fullName>
        <shortName evidence="16">F-ATPase subunit b</shortName>
    </alternativeName>
</protein>
<keyword evidence="11 16" id="KW-0066">ATP synthesis</keyword>
<dbReference type="InterPro" id="IPR028987">
    <property type="entry name" value="ATP_synth_B-like_membr_sf"/>
</dbReference>
<dbReference type="NCBIfam" id="NF004411">
    <property type="entry name" value="PRK05759.1-2"/>
    <property type="match status" value="1"/>
</dbReference>
<evidence type="ECO:0000256" key="9">
    <source>
        <dbReference type="ARBA" id="ARBA00023065"/>
    </source>
</evidence>
<dbReference type="InterPro" id="IPR002146">
    <property type="entry name" value="ATP_synth_b/b'su_bac/chlpt"/>
</dbReference>
<comment type="subcellular location">
    <subcellularLocation>
        <location evidence="16">Cell membrane</location>
        <topology evidence="16">Single-pass membrane protein</topology>
    </subcellularLocation>
    <subcellularLocation>
        <location evidence="15">Endomembrane system</location>
        <topology evidence="15">Single-pass membrane protein</topology>
    </subcellularLocation>
</comment>
<evidence type="ECO:0000256" key="10">
    <source>
        <dbReference type="ARBA" id="ARBA00023136"/>
    </source>
</evidence>
<evidence type="ECO:0000313" key="20">
    <source>
        <dbReference type="Proteomes" id="UP000078596"/>
    </source>
</evidence>
<evidence type="ECO:0000256" key="6">
    <source>
        <dbReference type="ARBA" id="ARBA00022692"/>
    </source>
</evidence>
<proteinExistence type="inferred from homology"/>
<feature type="transmembrane region" description="Helical" evidence="16">
    <location>
        <begin position="6"/>
        <end position="26"/>
    </location>
</feature>
<sequence length="156" mass="17242">MNINITLVAQILAFAVLVWLVSKYLWTPLSALMEARRQKIADGLSASERGKHELKLAQERSAELLRETKEKANDIIAQANARSNQILEDARVNAKAEAERIVAQASAEIDREVNRAKDALRSQVSAIAVVGAERILKREVTNKDHEAALADLIAHI</sequence>
<dbReference type="GO" id="GO:0046933">
    <property type="term" value="F:proton-transporting ATP synthase activity, rotational mechanism"/>
    <property type="evidence" value="ECO:0007669"/>
    <property type="project" value="UniProtKB-UniRule"/>
</dbReference>
<gene>
    <name evidence="16" type="primary">atpF</name>
    <name evidence="19" type="ORF">A9404_08680</name>
</gene>
<evidence type="ECO:0000256" key="5">
    <source>
        <dbReference type="ARBA" id="ARBA00022547"/>
    </source>
</evidence>
<dbReference type="Pfam" id="PF00430">
    <property type="entry name" value="ATP-synt_B"/>
    <property type="match status" value="1"/>
</dbReference>
<dbReference type="GO" id="GO:0012505">
    <property type="term" value="C:endomembrane system"/>
    <property type="evidence" value="ECO:0007669"/>
    <property type="project" value="UniProtKB-SubCell"/>
</dbReference>
<keyword evidence="6 16" id="KW-0812">Transmembrane</keyword>
<dbReference type="Gene3D" id="1.20.5.620">
    <property type="entry name" value="F1F0 ATP synthase subunit B, membrane domain"/>
    <property type="match status" value="1"/>
</dbReference>
<dbReference type="AlphaFoldDB" id="A0A191ZHU0"/>
<keyword evidence="10 16" id="KW-0472">Membrane</keyword>
<dbReference type="HAMAP" id="MF_01398">
    <property type="entry name" value="ATP_synth_b_bprime"/>
    <property type="match status" value="1"/>
</dbReference>
<dbReference type="OrthoDB" id="9788020at2"/>
<dbReference type="InterPro" id="IPR005864">
    <property type="entry name" value="ATP_synth_F0_bsu_bac"/>
</dbReference>
<keyword evidence="18" id="KW-0175">Coiled coil</keyword>
<evidence type="ECO:0000256" key="7">
    <source>
        <dbReference type="ARBA" id="ARBA00022781"/>
    </source>
</evidence>
<comment type="function">
    <text evidence="13">Component of the F(0) channel, it forms part of the peripheral stalk, linking F(1) to F(0). The b'-subunit is a diverged and duplicated form of b found in plants and photosynthetic bacteria.</text>
</comment>
<keyword evidence="7 16" id="KW-0375">Hydrogen ion transport</keyword>
<comment type="function">
    <text evidence="12 16">F(1)F(0) ATP synthase produces ATP from ADP in the presence of a proton or sodium gradient. F-type ATPases consist of two structural domains, F(1) containing the extramembraneous catalytic core and F(0) containing the membrane proton channel, linked together by a central stalk and a peripheral stalk. During catalysis, ATP synthesis in the catalytic domain of F(1) is coupled via a rotary mechanism of the central stalk subunits to proton translocation.</text>
</comment>
<organism evidence="19 20">
    <name type="scientific">Halothiobacillus diazotrophicus</name>
    <dbReference type="NCBI Taxonomy" id="1860122"/>
    <lineage>
        <taxon>Bacteria</taxon>
        <taxon>Pseudomonadati</taxon>
        <taxon>Pseudomonadota</taxon>
        <taxon>Gammaproteobacteria</taxon>
        <taxon>Chromatiales</taxon>
        <taxon>Halothiobacillaceae</taxon>
        <taxon>Halothiobacillus</taxon>
    </lineage>
</organism>
<reference evidence="19 20" key="1">
    <citation type="submission" date="2016-06" db="EMBL/GenBank/DDBJ databases">
        <title>Insight into the functional genes involving in sulfur oxidation in Pearl River water.</title>
        <authorList>
            <person name="Luo J."/>
            <person name="Tan X."/>
            <person name="Lin W."/>
        </authorList>
    </citation>
    <scope>NUCLEOTIDE SEQUENCE [LARGE SCALE GENOMIC DNA]</scope>
    <source>
        <strain evidence="19 20">LS2</strain>
    </source>
</reference>
<dbReference type="GO" id="GO:0005886">
    <property type="term" value="C:plasma membrane"/>
    <property type="evidence" value="ECO:0007669"/>
    <property type="project" value="UniProtKB-SubCell"/>
</dbReference>
<evidence type="ECO:0000256" key="8">
    <source>
        <dbReference type="ARBA" id="ARBA00022989"/>
    </source>
</evidence>
<evidence type="ECO:0000256" key="16">
    <source>
        <dbReference type="HAMAP-Rule" id="MF_01398"/>
    </source>
</evidence>
<dbReference type="GO" id="GO:0046961">
    <property type="term" value="F:proton-transporting ATPase activity, rotational mechanism"/>
    <property type="evidence" value="ECO:0007669"/>
    <property type="project" value="TreeGrafter"/>
</dbReference>
<dbReference type="PANTHER" id="PTHR33445">
    <property type="entry name" value="ATP SYNTHASE SUBUNIT B', CHLOROPLASTIC"/>
    <property type="match status" value="1"/>
</dbReference>
<keyword evidence="2 16" id="KW-0813">Transport</keyword>
<accession>A0A191ZHU0</accession>
<keyword evidence="20" id="KW-1185">Reference proteome</keyword>
<evidence type="ECO:0000256" key="15">
    <source>
        <dbReference type="ARBA" id="ARBA00037847"/>
    </source>
</evidence>
<comment type="subunit">
    <text evidence="16">F-type ATPases have 2 components, F(1) - the catalytic core - and F(0) - the membrane proton channel. F(1) has five subunits: alpha(3), beta(3), gamma(1), delta(1), epsilon(1). F(0) has three main subunits: a(1), b(2) and c(10-14). The alpha and beta chains form an alternating ring which encloses part of the gamma chain. F(1) is attached to F(0) by a central stalk formed by the gamma and epsilon chains, while a peripheral stalk is formed by the delta and b chains.</text>
</comment>
<dbReference type="CDD" id="cd06503">
    <property type="entry name" value="ATP-synt_Fo_b"/>
    <property type="match status" value="1"/>
</dbReference>
<dbReference type="NCBIfam" id="TIGR01144">
    <property type="entry name" value="ATP_synt_b"/>
    <property type="match status" value="1"/>
</dbReference>